<feature type="domain" description="Glycine-rich" evidence="3">
    <location>
        <begin position="66"/>
        <end position="288"/>
    </location>
</feature>
<dbReference type="SUPFAM" id="SSF47473">
    <property type="entry name" value="EF-hand"/>
    <property type="match status" value="1"/>
</dbReference>
<name>C1EGD0_MICCC</name>
<feature type="region of interest" description="Disordered" evidence="2">
    <location>
        <begin position="992"/>
        <end position="1031"/>
    </location>
</feature>
<evidence type="ECO:0000256" key="1">
    <source>
        <dbReference type="SAM" id="Coils"/>
    </source>
</evidence>
<dbReference type="InParanoid" id="C1EGD0"/>
<dbReference type="Gene3D" id="1.10.238.10">
    <property type="entry name" value="EF-hand"/>
    <property type="match status" value="1"/>
</dbReference>
<evidence type="ECO:0000259" key="3">
    <source>
        <dbReference type="Pfam" id="PF21722"/>
    </source>
</evidence>
<gene>
    <name evidence="4" type="ORF">MICPUN_103794</name>
</gene>
<sequence>MPSGRPRASDTAGRASPTFVRSGNSFLAKIFVFLAFSVQGGLGSSDARATGGTITTFGDYVIHNFTSSGIFQVTDPSLTEVEVLVVGGGGGGGWGYGGGGGGGAVLSSASKTLSSNSITVTVGNGGNGGIVYGSGLDGGASAFDSMVANGGKGGIGRGDGGASGSGELGGGNSEYMGGGGGGAGGPGETVLSNKGGDGGPGVESAISGTSNYYGGGGGGGVYMSGNPGDGGLGGGGSGGYYNPAATAGLGYSGSAYTGGGGGGGAYDFGPGPGNGSPGGSGVVIVRYKKKAASTPSVGSSDARATGGTITTVGDYIIHNFTSNGTFAVTDSSLTEVEVLVVGGGGGGGGNIAGGGGGGAVLYSASKTLSSSSITVTVGGGGAAGYPGLDGGASAFDSMVANGGSGSIGGPSGRAGGASGSGNVGGGAGNTNMVGGGGGGAGGPGEDAHSDGMNQYGGDGGPGVQSDISGTSNYFGGGGGGSSDSNVPGDGGQGGGAQGGMGYRSTASSGSAFTGGGGGGGAYSGTGGSGGSGVVIVRYKKKAAATPSVGSSDARATGGTTITTFGDYVIHNFTSNGTFTVTDSSLTEVDVLVVGGGGGGSGNWGGGGGGGAVLYSVSKTLSSSSIPVTVGNGGTGGTGEGGTSVFDGMEANGGKAGNGAYGGASGSENAGGYGATNIAGGGGGGAGGPGEAAIGSNAGDGGPGVQSAIHGASNHYGGGGGGGGDPGITPGNGGLGGGGQGRYGLAYSGSAFTGGGGGGAGGPYPGGSGGSGVVIVRYKKKAAVTPSCTTSQYLKDGACVACATGTTSAGGNATECTASSSASSPGAPASSPESSTPSSSPAQEKKETAEKTRDSILADIADPAVKKKAKLLADAAIAGETVQRLSAKLSAADPDAACASAYSKAAVSSGKGACVAKPDTSAAAGRRRLSATTYNVELMFKSSEVSDDALAAAANELKANGVEGVTSQTSVDPMQELKVIPGIDTNKLQTFDKEAKAAAAAAPSPSSEQPPPPPPPPSPPPPSLVEDDDDAAMGPGGGLVACVAAMLAIVLMDEVFESIPTVHALHAFIRYLDLDDPTLVDIKLHRSGRHPDDIYWSCDPKYVAKVKLMGRKPSGDDSELYSKLQAEKDAVVRQQAERNERIKKMRSMAGRDFNPEDVKAKLLPVFHNYGEYRVFRDKPAFRKAPEKGTVPPEENGSWEMSTLGWQRLIRDCQLLDNSISVTDVDTVFTRVDAGLGTDVNNKDDRARRYKTRNAFGDLRINFDEFQSALREAAKLRYPEAEDADRAYEALVRIYILPHASKTPMKPQPDLDDLLSRNAMNEIRTREKTLKRVYAHYATLNMYSSTTEKITWRTIEKLNATLNEDEFVTWLVNFEVVPHLMSKGEALAIFHEVEEANDADGEVGEMLYPAFTEVLGQLAVTAFANVAPMLRNPRTDVAVVNAMRKMCENVPKQYWMMGTIGRLFRERGYFSHPGGKTLPRERDRTKAALRFAETERVTRTSRMGAWQGRLGRTGTLQREPGTRAWVPGGRSDDVRHAGPGGIKAEYGYQQSPGKLEHPHMYPVTHPAPWDTHDLAYKRAQRQREAVERLRDRARKLSENTHPSEGRAWLEKNVREHAGDASFELDDDHYASIMRRDRVYDAEDDEAWDGIEATGAHPDGGHPFVPATPFGPRRWDIRSFHTSTGYDAQPARQSLARDTFPDRTFRGISNRRRGVKYTPFYPPVERVGHGPAIGGLVRKKDEIRVRVDPLAVEPGEYGEEGAAEAAAEAAERELRQLEIEAAREEVGEEVGEDVPGTDPESYPTFEDVHAILESASPTRVRRAAKPFGGGIPLVRSPGSRTAHSPRMGIAFGKREDPDSNPLRTRWAPPTATPAKGLGAEREEDPGAAVAEVEALGSEWFEELREKAMSRRSDAMLLTEWRKKLGTKEARLKNEADMETVRRGLRAQAASRAEKFGY</sequence>
<organism evidence="4 5">
    <name type="scientific">Micromonas commoda (strain RCC299 / NOUM17 / CCMP2709)</name>
    <name type="common">Picoplanktonic green alga</name>
    <dbReference type="NCBI Taxonomy" id="296587"/>
    <lineage>
        <taxon>Eukaryota</taxon>
        <taxon>Viridiplantae</taxon>
        <taxon>Chlorophyta</taxon>
        <taxon>Mamiellophyceae</taxon>
        <taxon>Mamiellales</taxon>
        <taxon>Mamiellaceae</taxon>
        <taxon>Micromonas</taxon>
    </lineage>
</organism>
<feature type="domain" description="Glycine-rich" evidence="3">
    <location>
        <begin position="573"/>
        <end position="778"/>
    </location>
</feature>
<feature type="compositionally biased region" description="Gly residues" evidence="2">
    <location>
        <begin position="488"/>
        <end position="501"/>
    </location>
</feature>
<evidence type="ECO:0000313" key="4">
    <source>
        <dbReference type="EMBL" id="ACO66757.1"/>
    </source>
</evidence>
<feature type="compositionally biased region" description="Gly residues" evidence="2">
    <location>
        <begin position="630"/>
        <end position="641"/>
    </location>
</feature>
<dbReference type="KEGG" id="mis:MICPUN_103794"/>
<reference evidence="4 5" key="1">
    <citation type="journal article" date="2009" name="Science">
        <title>Green evolution and dynamic adaptations revealed by genomes of the marine picoeukaryotes Micromonas.</title>
        <authorList>
            <person name="Worden A.Z."/>
            <person name="Lee J.H."/>
            <person name="Mock T."/>
            <person name="Rouze P."/>
            <person name="Simmons M.P."/>
            <person name="Aerts A.L."/>
            <person name="Allen A.E."/>
            <person name="Cuvelier M.L."/>
            <person name="Derelle E."/>
            <person name="Everett M.V."/>
            <person name="Foulon E."/>
            <person name="Grimwood J."/>
            <person name="Gundlach H."/>
            <person name="Henrissat B."/>
            <person name="Napoli C."/>
            <person name="McDonald S.M."/>
            <person name="Parker M.S."/>
            <person name="Rombauts S."/>
            <person name="Salamov A."/>
            <person name="Von Dassow P."/>
            <person name="Badger J.H."/>
            <person name="Coutinho P.M."/>
            <person name="Demir E."/>
            <person name="Dubchak I."/>
            <person name="Gentemann C."/>
            <person name="Eikrem W."/>
            <person name="Gready J.E."/>
            <person name="John U."/>
            <person name="Lanier W."/>
            <person name="Lindquist E.A."/>
            <person name="Lucas S."/>
            <person name="Mayer K.F."/>
            <person name="Moreau H."/>
            <person name="Not F."/>
            <person name="Otillar R."/>
            <person name="Panaud O."/>
            <person name="Pangilinan J."/>
            <person name="Paulsen I."/>
            <person name="Piegu B."/>
            <person name="Poliakov A."/>
            <person name="Robbens S."/>
            <person name="Schmutz J."/>
            <person name="Toulza E."/>
            <person name="Wyss T."/>
            <person name="Zelensky A."/>
            <person name="Zhou K."/>
            <person name="Armbrust E.V."/>
            <person name="Bhattacharya D."/>
            <person name="Goodenough U.W."/>
            <person name="Van de Peer Y."/>
            <person name="Grigoriev I.V."/>
        </authorList>
    </citation>
    <scope>NUCLEOTIDE SEQUENCE [LARGE SCALE GENOMIC DNA]</scope>
    <source>
        <strain evidence="5">RCC299 / NOUM17</strain>
    </source>
</reference>
<keyword evidence="1" id="KW-0175">Coiled coil</keyword>
<dbReference type="InterPro" id="IPR049304">
    <property type="entry name" value="Gly_rich_dom"/>
</dbReference>
<feature type="compositionally biased region" description="Pro residues" evidence="2">
    <location>
        <begin position="1007"/>
        <end position="1022"/>
    </location>
</feature>
<dbReference type="OrthoDB" id="537469at2759"/>
<feature type="compositionally biased region" description="Low complexity" evidence="2">
    <location>
        <begin position="996"/>
        <end position="1006"/>
    </location>
</feature>
<proteinExistence type="predicted"/>
<dbReference type="Pfam" id="PF21722">
    <property type="entry name" value="Gly_rich_2"/>
    <property type="match status" value="3"/>
</dbReference>
<protein>
    <recommendedName>
        <fullName evidence="3">Glycine-rich domain-containing protein</fullName>
    </recommendedName>
</protein>
<feature type="coiled-coil region" evidence="1">
    <location>
        <begin position="1757"/>
        <end position="1784"/>
    </location>
</feature>
<feature type="compositionally biased region" description="Gly residues" evidence="2">
    <location>
        <begin position="715"/>
        <end position="734"/>
    </location>
</feature>
<feature type="domain" description="Glycine-rich" evidence="3">
    <location>
        <begin position="321"/>
        <end position="539"/>
    </location>
</feature>
<dbReference type="RefSeq" id="XP_002505499.1">
    <property type="nucleotide sequence ID" value="XM_002505453.1"/>
</dbReference>
<dbReference type="EMBL" id="CP001331">
    <property type="protein sequence ID" value="ACO66757.1"/>
    <property type="molecule type" value="Genomic_DNA"/>
</dbReference>
<feature type="region of interest" description="Disordered" evidence="2">
    <location>
        <begin position="428"/>
        <end position="502"/>
    </location>
</feature>
<dbReference type="Proteomes" id="UP000002009">
    <property type="component" value="Chromosome 13"/>
</dbReference>
<feature type="region of interest" description="Disordered" evidence="2">
    <location>
        <begin position="1828"/>
        <end position="1884"/>
    </location>
</feature>
<feature type="compositionally biased region" description="Basic and acidic residues" evidence="2">
    <location>
        <begin position="842"/>
        <end position="854"/>
    </location>
</feature>
<feature type="compositionally biased region" description="Low complexity" evidence="2">
    <location>
        <begin position="812"/>
        <end position="841"/>
    </location>
</feature>
<dbReference type="GeneID" id="8248671"/>
<keyword evidence="5" id="KW-1185">Reference proteome</keyword>
<evidence type="ECO:0000313" key="5">
    <source>
        <dbReference type="Proteomes" id="UP000002009"/>
    </source>
</evidence>
<feature type="region of interest" description="Disordered" evidence="2">
    <location>
        <begin position="693"/>
        <end position="734"/>
    </location>
</feature>
<dbReference type="InterPro" id="IPR011992">
    <property type="entry name" value="EF-hand-dom_pair"/>
</dbReference>
<evidence type="ECO:0000256" key="2">
    <source>
        <dbReference type="SAM" id="MobiDB-lite"/>
    </source>
</evidence>
<feature type="region of interest" description="Disordered" evidence="2">
    <location>
        <begin position="630"/>
        <end position="649"/>
    </location>
</feature>
<feature type="region of interest" description="Disordered" evidence="2">
    <location>
        <begin position="1511"/>
        <end position="1532"/>
    </location>
</feature>
<feature type="region of interest" description="Disordered" evidence="2">
    <location>
        <begin position="812"/>
        <end position="854"/>
    </location>
</feature>
<dbReference type="STRING" id="296587.C1EGD0"/>
<feature type="compositionally biased region" description="Gly residues" evidence="2">
    <location>
        <begin position="154"/>
        <end position="187"/>
    </location>
</feature>
<accession>C1EGD0</accession>
<dbReference type="eggNOG" id="ENOG502SR7Y">
    <property type="taxonomic scope" value="Eukaryota"/>
</dbReference>
<feature type="region of interest" description="Disordered" evidence="2">
    <location>
        <begin position="154"/>
        <end position="203"/>
    </location>
</feature>
<feature type="compositionally biased region" description="Gly residues" evidence="2">
    <location>
        <begin position="428"/>
        <end position="444"/>
    </location>
</feature>